<evidence type="ECO:0000313" key="3">
    <source>
        <dbReference type="Proteomes" id="UP000010931"/>
    </source>
</evidence>
<dbReference type="EMBL" id="AEJB01000361">
    <property type="protein sequence ID" value="ELP65838.1"/>
    <property type="molecule type" value="Genomic_DNA"/>
</dbReference>
<name>L7F2I2_STRT8</name>
<reference evidence="2 3" key="1">
    <citation type="journal article" date="2011" name="Plasmid">
        <title>Streptomyces turgidiscabies Car8 contains a modular pathogenicity island that shares virulence genes with other actinobacterial plant pathogens.</title>
        <authorList>
            <person name="Huguet-Tapia J.C."/>
            <person name="Badger J.H."/>
            <person name="Loria R."/>
            <person name="Pettis G.S."/>
        </authorList>
    </citation>
    <scope>NUCLEOTIDE SEQUENCE [LARGE SCALE GENOMIC DNA]</scope>
    <source>
        <strain evidence="2 3">Car8</strain>
    </source>
</reference>
<evidence type="ECO:0000313" key="2">
    <source>
        <dbReference type="EMBL" id="ELP65838.1"/>
    </source>
</evidence>
<dbReference type="Proteomes" id="UP000010931">
    <property type="component" value="Unassembled WGS sequence"/>
</dbReference>
<gene>
    <name evidence="2" type="ORF">STRTUCAR8_01763</name>
</gene>
<protein>
    <recommendedName>
        <fullName evidence="1">Conserved hypothetical protein CHP02391 domain-containing protein</fullName>
    </recommendedName>
</protein>
<dbReference type="NCBIfam" id="TIGR02391">
    <property type="entry name" value="hypoth_ymh"/>
    <property type="match status" value="1"/>
</dbReference>
<proteinExistence type="predicted"/>
<dbReference type="PATRIC" id="fig|698760.3.peg.5295"/>
<dbReference type="Pfam" id="PF09509">
    <property type="entry name" value="Hypoth_Ymh"/>
    <property type="match status" value="1"/>
</dbReference>
<evidence type="ECO:0000259" key="1">
    <source>
        <dbReference type="Pfam" id="PF09509"/>
    </source>
</evidence>
<comment type="caution">
    <text evidence="2">The sequence shown here is derived from an EMBL/GenBank/DDBJ whole genome shotgun (WGS) entry which is preliminary data.</text>
</comment>
<dbReference type="AlphaFoldDB" id="L7F2I2"/>
<dbReference type="STRING" id="85558.T45_09177"/>
<accession>L7F2I2</accession>
<sequence length="291" mass="31624">MNSAGSAPTRATICQARDTISSRDAARNPEYLRKTTEAVTEFKNSFKAFMELHMETKDARFGRGLLPAAVAREGVPPEELQAATDRVARAAGRASAAPGLTRMYIGVTGFPEPVDPIATWRTVTTPKPLLEPGDVLDSAEQILGRLEALTDKAEAELPPTTGVEAMHPTIWEAARKLWLDGHFRLAVQSAAETLTSQLKTRTGLADMDATNVYEKVFNARSPILTWPGDPSDRTVISMQNGLSKYVPGLNMTVRNTATHVASDEMTVQQALERLAAKSLLAHWIDTCEGPI</sequence>
<dbReference type="InterPro" id="IPR012654">
    <property type="entry name" value="CHP02391"/>
</dbReference>
<organism evidence="2 3">
    <name type="scientific">Streptomyces turgidiscabies (strain Car8)</name>
    <dbReference type="NCBI Taxonomy" id="698760"/>
    <lineage>
        <taxon>Bacteria</taxon>
        <taxon>Bacillati</taxon>
        <taxon>Actinomycetota</taxon>
        <taxon>Actinomycetes</taxon>
        <taxon>Kitasatosporales</taxon>
        <taxon>Streptomycetaceae</taxon>
        <taxon>Streptomyces</taxon>
    </lineage>
</organism>
<keyword evidence="3" id="KW-1185">Reference proteome</keyword>
<feature type="domain" description="Conserved hypothetical protein CHP02391" evidence="1">
    <location>
        <begin position="166"/>
        <end position="284"/>
    </location>
</feature>